<dbReference type="PANTHER" id="PTHR34203">
    <property type="entry name" value="METHYLTRANSFERASE, FKBM FAMILY PROTEIN"/>
    <property type="match status" value="1"/>
</dbReference>
<accession>A0A814VT93</accession>
<dbReference type="PANTHER" id="PTHR34203:SF15">
    <property type="entry name" value="SLL1173 PROTEIN"/>
    <property type="match status" value="1"/>
</dbReference>
<dbReference type="InterPro" id="IPR052514">
    <property type="entry name" value="SAM-dependent_MTase"/>
</dbReference>
<reference evidence="2" key="1">
    <citation type="submission" date="2021-02" db="EMBL/GenBank/DDBJ databases">
        <authorList>
            <person name="Nowell W R."/>
        </authorList>
    </citation>
    <scope>NUCLEOTIDE SEQUENCE</scope>
</reference>
<dbReference type="EMBL" id="CAJNOJ010000142">
    <property type="protein sequence ID" value="CAF1189671.1"/>
    <property type="molecule type" value="Genomic_DNA"/>
</dbReference>
<protein>
    <recommendedName>
        <fullName evidence="1">Methyltransferase FkbM domain-containing protein</fullName>
    </recommendedName>
</protein>
<dbReference type="OrthoDB" id="5835829at2759"/>
<dbReference type="NCBIfam" id="TIGR01444">
    <property type="entry name" value="fkbM_fam"/>
    <property type="match status" value="1"/>
</dbReference>
<dbReference type="Proteomes" id="UP000663852">
    <property type="component" value="Unassembled WGS sequence"/>
</dbReference>
<name>A0A814VT93_ADIRI</name>
<evidence type="ECO:0000313" key="2">
    <source>
        <dbReference type="EMBL" id="CAF1189671.1"/>
    </source>
</evidence>
<dbReference type="Pfam" id="PF05050">
    <property type="entry name" value="Methyltransf_21"/>
    <property type="match status" value="1"/>
</dbReference>
<sequence length="307" mass="35359">MYYFRSFTFRETILLYRKTESASKPSLDIYNKACGVRYWQKNENFANKHDILFFFVLSSILDPAHEEIIIIEFGANVGQFSEVILATPHEIPYVVHSIEPVISLFQTMTNRSSSFRKQKHDKHFLHNIAISDRTGRVPIYTHAPDKPGEASTLGHSSRLGYRFISEVSVTTLPMFIKTNHIKTPISFVKIDVEGFEPEVIRGMNLTFNSALFPLFLFETGGAWRDDRSVLARTHTIKSFVRMLDILGYDCFYVGSPYLLPITGKYWDDSFEDIPRSCNILSVLRISQTWKNLATKLAHIPLNSCQWL</sequence>
<dbReference type="InterPro" id="IPR006342">
    <property type="entry name" value="FkbM_mtfrase"/>
</dbReference>
<evidence type="ECO:0000313" key="3">
    <source>
        <dbReference type="Proteomes" id="UP000663852"/>
    </source>
</evidence>
<proteinExistence type="predicted"/>
<dbReference type="AlphaFoldDB" id="A0A814VT93"/>
<dbReference type="Gene3D" id="3.40.50.150">
    <property type="entry name" value="Vaccinia Virus protein VP39"/>
    <property type="match status" value="1"/>
</dbReference>
<organism evidence="2 3">
    <name type="scientific">Adineta ricciae</name>
    <name type="common">Rotifer</name>
    <dbReference type="NCBI Taxonomy" id="249248"/>
    <lineage>
        <taxon>Eukaryota</taxon>
        <taxon>Metazoa</taxon>
        <taxon>Spiralia</taxon>
        <taxon>Gnathifera</taxon>
        <taxon>Rotifera</taxon>
        <taxon>Eurotatoria</taxon>
        <taxon>Bdelloidea</taxon>
        <taxon>Adinetida</taxon>
        <taxon>Adinetidae</taxon>
        <taxon>Adineta</taxon>
    </lineage>
</organism>
<gene>
    <name evidence="2" type="ORF">EDS130_LOCUS24729</name>
</gene>
<dbReference type="InterPro" id="IPR029063">
    <property type="entry name" value="SAM-dependent_MTases_sf"/>
</dbReference>
<evidence type="ECO:0000259" key="1">
    <source>
        <dbReference type="Pfam" id="PF05050"/>
    </source>
</evidence>
<feature type="domain" description="Methyltransferase FkbM" evidence="1">
    <location>
        <begin position="73"/>
        <end position="223"/>
    </location>
</feature>
<comment type="caution">
    <text evidence="2">The sequence shown here is derived from an EMBL/GenBank/DDBJ whole genome shotgun (WGS) entry which is preliminary data.</text>
</comment>
<dbReference type="SUPFAM" id="SSF53335">
    <property type="entry name" value="S-adenosyl-L-methionine-dependent methyltransferases"/>
    <property type="match status" value="1"/>
</dbReference>